<feature type="domain" description="YknX-like C-terminal permuted SH3-like" evidence="6">
    <location>
        <begin position="302"/>
        <end position="368"/>
    </location>
</feature>
<dbReference type="Pfam" id="PF25917">
    <property type="entry name" value="BSH_RND"/>
    <property type="match status" value="1"/>
</dbReference>
<evidence type="ECO:0000259" key="6">
    <source>
        <dbReference type="Pfam" id="PF25989"/>
    </source>
</evidence>
<feature type="domain" description="Multidrug resistance protein MdtA-like barrel-sandwich hybrid" evidence="4">
    <location>
        <begin position="71"/>
        <end position="211"/>
    </location>
</feature>
<dbReference type="Gene3D" id="2.40.50.100">
    <property type="match status" value="1"/>
</dbReference>
<dbReference type="InterPro" id="IPR058626">
    <property type="entry name" value="MdtA-like_b-barrel"/>
</dbReference>
<dbReference type="GO" id="GO:1990281">
    <property type="term" value="C:efflux pump complex"/>
    <property type="evidence" value="ECO:0007669"/>
    <property type="project" value="TreeGrafter"/>
</dbReference>
<dbReference type="InterPro" id="IPR058637">
    <property type="entry name" value="YknX-like_C"/>
</dbReference>
<name>A0A345ZT88_9HYPH</name>
<accession>A0A345ZT88</accession>
<dbReference type="PANTHER" id="PTHR30469">
    <property type="entry name" value="MULTIDRUG RESISTANCE PROTEIN MDTA"/>
    <property type="match status" value="1"/>
</dbReference>
<feature type="signal peptide" evidence="3">
    <location>
        <begin position="1"/>
        <end position="21"/>
    </location>
</feature>
<evidence type="ECO:0000256" key="1">
    <source>
        <dbReference type="ARBA" id="ARBA00004236"/>
    </source>
</evidence>
<dbReference type="NCBIfam" id="TIGR01730">
    <property type="entry name" value="RND_mfp"/>
    <property type="match status" value="1"/>
</dbReference>
<evidence type="ECO:0000259" key="5">
    <source>
        <dbReference type="Pfam" id="PF25944"/>
    </source>
</evidence>
<sequence>MNKKKLWLGVAVLALVGAAVATRGMWKSDGVTARSPGQAARVVPVEIASAERKKMPVRLSALGTVTPIASVAIKARLETEITAVHFSDGSLVKKGDLLFTLDCRQIEADMKRVQAVIDGAAATLEQGLRDVDRYTELASRNATPIVTLNNAQTSVNVSRATAESNRAQLENLKVQLGYCTIRAPITGRISMANVKVGNFVRPADTSPLATIIQVSPIYVSFAVPQKNLPDIRQAIAAETATLEAVIPGDTRRAGGSVTMIENTVDAATGMAMIRATMPNADELLWPGTLVNTEMTMRVEDAVAVPSSAVQISQTGNFVFVVKDGAAKIQPVTVERQVGSESVVSSGLSGGETVVTDGQLLLSDGTRVNPRPIKSAAGT</sequence>
<dbReference type="Pfam" id="PF25944">
    <property type="entry name" value="Beta-barrel_RND"/>
    <property type="match status" value="1"/>
</dbReference>
<dbReference type="Pfam" id="PF25989">
    <property type="entry name" value="YknX_C"/>
    <property type="match status" value="1"/>
</dbReference>
<evidence type="ECO:0000256" key="2">
    <source>
        <dbReference type="ARBA" id="ARBA00009477"/>
    </source>
</evidence>
<reference evidence="7 8" key="1">
    <citation type="submission" date="2018-07" db="EMBL/GenBank/DDBJ databases">
        <authorList>
            <person name="Quirk P.G."/>
            <person name="Krulwich T.A."/>
        </authorList>
    </citation>
    <scope>NUCLEOTIDE SEQUENCE [LARGE SCALE GENOMIC DNA]</scope>
    <source>
        <strain evidence="7 8">CC-BB4</strain>
    </source>
</reference>
<dbReference type="EMBL" id="CP031417">
    <property type="protein sequence ID" value="AXK80135.1"/>
    <property type="molecule type" value="Genomic_DNA"/>
</dbReference>
<dbReference type="RefSeq" id="WP_115689499.1">
    <property type="nucleotide sequence ID" value="NZ_CP031417.1"/>
</dbReference>
<feature type="chain" id="PRO_5016624721" evidence="3">
    <location>
        <begin position="22"/>
        <end position="378"/>
    </location>
</feature>
<evidence type="ECO:0000313" key="7">
    <source>
        <dbReference type="EMBL" id="AXK80135.1"/>
    </source>
</evidence>
<dbReference type="GO" id="GO:0015562">
    <property type="term" value="F:efflux transmembrane transporter activity"/>
    <property type="evidence" value="ECO:0007669"/>
    <property type="project" value="TreeGrafter"/>
</dbReference>
<dbReference type="Proteomes" id="UP000254889">
    <property type="component" value="Chromosome"/>
</dbReference>
<keyword evidence="8" id="KW-1185">Reference proteome</keyword>
<keyword evidence="3" id="KW-0732">Signal</keyword>
<dbReference type="Gene3D" id="1.10.287.470">
    <property type="entry name" value="Helix hairpin bin"/>
    <property type="match status" value="1"/>
</dbReference>
<dbReference type="InterPro" id="IPR058625">
    <property type="entry name" value="MdtA-like_BSH"/>
</dbReference>
<comment type="subcellular location">
    <subcellularLocation>
        <location evidence="1">Cell membrane</location>
    </subcellularLocation>
</comment>
<dbReference type="PANTHER" id="PTHR30469:SF36">
    <property type="entry name" value="BLL3903 PROTEIN"/>
    <property type="match status" value="1"/>
</dbReference>
<comment type="similarity">
    <text evidence="2">Belongs to the membrane fusion protein (MFP) (TC 8.A.1) family.</text>
</comment>
<dbReference type="OrthoDB" id="8435523at2"/>
<dbReference type="InterPro" id="IPR006143">
    <property type="entry name" value="RND_pump_MFP"/>
</dbReference>
<dbReference type="AlphaFoldDB" id="A0A345ZT88"/>
<evidence type="ECO:0000259" key="4">
    <source>
        <dbReference type="Pfam" id="PF25917"/>
    </source>
</evidence>
<evidence type="ECO:0000256" key="3">
    <source>
        <dbReference type="SAM" id="SignalP"/>
    </source>
</evidence>
<proteinExistence type="inferred from homology"/>
<feature type="domain" description="Multidrug resistance protein MdtA-like beta-barrel" evidence="5">
    <location>
        <begin position="216"/>
        <end position="295"/>
    </location>
</feature>
<dbReference type="SUPFAM" id="SSF111369">
    <property type="entry name" value="HlyD-like secretion proteins"/>
    <property type="match status" value="1"/>
</dbReference>
<gene>
    <name evidence="7" type="ORF">DW352_06155</name>
</gene>
<evidence type="ECO:0000313" key="8">
    <source>
        <dbReference type="Proteomes" id="UP000254889"/>
    </source>
</evidence>
<dbReference type="Gene3D" id="2.40.30.170">
    <property type="match status" value="1"/>
</dbReference>
<dbReference type="KEGG" id="ptaw:DW352_06155"/>
<dbReference type="Gene3D" id="2.40.420.20">
    <property type="match status" value="1"/>
</dbReference>
<organism evidence="7 8">
    <name type="scientific">Pseudolabrys taiwanensis</name>
    <dbReference type="NCBI Taxonomy" id="331696"/>
    <lineage>
        <taxon>Bacteria</taxon>
        <taxon>Pseudomonadati</taxon>
        <taxon>Pseudomonadota</taxon>
        <taxon>Alphaproteobacteria</taxon>
        <taxon>Hyphomicrobiales</taxon>
        <taxon>Xanthobacteraceae</taxon>
        <taxon>Pseudolabrys</taxon>
    </lineage>
</organism>
<protein>
    <submittedName>
        <fullName evidence="7">Efflux RND transporter periplasmic adaptor subunit</fullName>
    </submittedName>
</protein>